<gene>
    <name evidence="1" type="ORF">M8542_08615</name>
</gene>
<protein>
    <submittedName>
        <fullName evidence="1">Acetyltransferase</fullName>
    </submittedName>
</protein>
<keyword evidence="2" id="KW-1185">Reference proteome</keyword>
<dbReference type="RefSeq" id="WP_257919497.1">
    <property type="nucleotide sequence ID" value="NZ_JAMXQV010000003.1"/>
</dbReference>
<evidence type="ECO:0000313" key="1">
    <source>
        <dbReference type="EMBL" id="MCR6482879.1"/>
    </source>
</evidence>
<proteinExistence type="predicted"/>
<dbReference type="Pfam" id="PF20345">
    <property type="entry name" value="DUF6640"/>
    <property type="match status" value="1"/>
</dbReference>
<sequence length="153" mass="16684">MSGEISTGKVLLTLSSLWSACGSYRFDWNETHIHNPEWPPHAKFHNAQTMSTGAVLGAAATYLLWGHRGPWTKARLQVTTAAASIYWITQLSATLYPGTALFDHARPAAGETAPPRWRGPQTAVAGVALVVNALSYALERRRIRSSFPNSGPR</sequence>
<dbReference type="AlphaFoldDB" id="A0A9X2N6I6"/>
<dbReference type="Proteomes" id="UP001144096">
    <property type="component" value="Unassembled WGS sequence"/>
</dbReference>
<dbReference type="EMBL" id="JAMXQV010000003">
    <property type="protein sequence ID" value="MCR6482879.1"/>
    <property type="molecule type" value="Genomic_DNA"/>
</dbReference>
<dbReference type="InterPro" id="IPR046580">
    <property type="entry name" value="DUF6640"/>
</dbReference>
<name>A0A9X2N6I6_9PSEU</name>
<reference evidence="1" key="1">
    <citation type="submission" date="2022-06" db="EMBL/GenBank/DDBJ databases">
        <title>Amycolatopsis iheyaensis sp. nov., a new species of the genus Amycolatopsis isolated from soil in Iheya island, Japan.</title>
        <authorList>
            <person name="Ngamcharungchit C."/>
            <person name="Kanto H."/>
            <person name="Take A."/>
            <person name="Intra B."/>
            <person name="Matsumoto A."/>
            <person name="Panbangred W."/>
            <person name="Inahashi Y."/>
        </authorList>
    </citation>
    <scope>NUCLEOTIDE SEQUENCE</scope>
    <source>
        <strain evidence="1">OK19-0408</strain>
    </source>
</reference>
<comment type="caution">
    <text evidence="1">The sequence shown here is derived from an EMBL/GenBank/DDBJ whole genome shotgun (WGS) entry which is preliminary data.</text>
</comment>
<organism evidence="1 2">
    <name type="scientific">Amycolatopsis iheyensis</name>
    <dbReference type="NCBI Taxonomy" id="2945988"/>
    <lineage>
        <taxon>Bacteria</taxon>
        <taxon>Bacillati</taxon>
        <taxon>Actinomycetota</taxon>
        <taxon>Actinomycetes</taxon>
        <taxon>Pseudonocardiales</taxon>
        <taxon>Pseudonocardiaceae</taxon>
        <taxon>Amycolatopsis</taxon>
    </lineage>
</organism>
<accession>A0A9X2N6I6</accession>
<evidence type="ECO:0000313" key="2">
    <source>
        <dbReference type="Proteomes" id="UP001144096"/>
    </source>
</evidence>